<keyword evidence="1" id="KW-1133">Transmembrane helix</keyword>
<keyword evidence="3" id="KW-1185">Reference proteome</keyword>
<organism evidence="2 3">
    <name type="scientific">Hyaloperonospora arabidopsidis (strain Emoy2)</name>
    <name type="common">Downy mildew agent</name>
    <name type="synonym">Peronospora arabidopsidis</name>
    <dbReference type="NCBI Taxonomy" id="559515"/>
    <lineage>
        <taxon>Eukaryota</taxon>
        <taxon>Sar</taxon>
        <taxon>Stramenopiles</taxon>
        <taxon>Oomycota</taxon>
        <taxon>Peronosporomycetes</taxon>
        <taxon>Peronosporales</taxon>
        <taxon>Peronosporaceae</taxon>
        <taxon>Hyaloperonospora</taxon>
    </lineage>
</organism>
<dbReference type="InParanoid" id="M4B2Z4"/>
<feature type="transmembrane region" description="Helical" evidence="1">
    <location>
        <begin position="89"/>
        <end position="109"/>
    </location>
</feature>
<dbReference type="AlphaFoldDB" id="M4B2Z4"/>
<dbReference type="EMBL" id="JH598094">
    <property type="status" value="NOT_ANNOTATED_CDS"/>
    <property type="molecule type" value="Genomic_DNA"/>
</dbReference>
<reference evidence="3" key="1">
    <citation type="journal article" date="2010" name="Science">
        <title>Signatures of adaptation to obligate biotrophy in the Hyaloperonospora arabidopsidis genome.</title>
        <authorList>
            <person name="Baxter L."/>
            <person name="Tripathy S."/>
            <person name="Ishaque N."/>
            <person name="Boot N."/>
            <person name="Cabral A."/>
            <person name="Kemen E."/>
            <person name="Thines M."/>
            <person name="Ah-Fong A."/>
            <person name="Anderson R."/>
            <person name="Badejoko W."/>
            <person name="Bittner-Eddy P."/>
            <person name="Boore J.L."/>
            <person name="Chibucos M.C."/>
            <person name="Coates M."/>
            <person name="Dehal P."/>
            <person name="Delehaunty K."/>
            <person name="Dong S."/>
            <person name="Downton P."/>
            <person name="Dumas B."/>
            <person name="Fabro G."/>
            <person name="Fronick C."/>
            <person name="Fuerstenberg S.I."/>
            <person name="Fulton L."/>
            <person name="Gaulin E."/>
            <person name="Govers F."/>
            <person name="Hughes L."/>
            <person name="Humphray S."/>
            <person name="Jiang R.H."/>
            <person name="Judelson H."/>
            <person name="Kamoun S."/>
            <person name="Kyung K."/>
            <person name="Meijer H."/>
            <person name="Minx P."/>
            <person name="Morris P."/>
            <person name="Nelson J."/>
            <person name="Phuntumart V."/>
            <person name="Qutob D."/>
            <person name="Rehmany A."/>
            <person name="Rougon-Cardoso A."/>
            <person name="Ryden P."/>
            <person name="Torto-Alalibo T."/>
            <person name="Studholme D."/>
            <person name="Wang Y."/>
            <person name="Win J."/>
            <person name="Wood J."/>
            <person name="Clifton S.W."/>
            <person name="Rogers J."/>
            <person name="Van den Ackerveken G."/>
            <person name="Jones J.D."/>
            <person name="McDowell J.M."/>
            <person name="Beynon J."/>
            <person name="Tyler B.M."/>
        </authorList>
    </citation>
    <scope>NUCLEOTIDE SEQUENCE [LARGE SCALE GENOMIC DNA]</scope>
    <source>
        <strain evidence="3">Emoy2</strain>
    </source>
</reference>
<evidence type="ECO:0000256" key="1">
    <source>
        <dbReference type="SAM" id="Phobius"/>
    </source>
</evidence>
<name>M4B2Z4_HYAAE</name>
<dbReference type="eggNOG" id="ENOG502R7IW">
    <property type="taxonomic scope" value="Eukaryota"/>
</dbReference>
<evidence type="ECO:0000313" key="2">
    <source>
        <dbReference type="EnsemblProtists" id="HpaP800642"/>
    </source>
</evidence>
<sequence>MDSKLPTVFLLKKHYLDIVDDDWIMDALSDDGSVSALTDGYIVGVYVFVSLLAGVVDIDVPPPSLELDQENGSESPLGVPLRTMKHRDVAFLSFPFVMFLSLLCLAQVIL</sequence>
<reference evidence="2" key="2">
    <citation type="submission" date="2015-06" db="UniProtKB">
        <authorList>
            <consortium name="EnsemblProtists"/>
        </authorList>
    </citation>
    <scope>IDENTIFICATION</scope>
    <source>
        <strain evidence="2">Emoy2</strain>
    </source>
</reference>
<dbReference type="HOGENOM" id="CLU_2175918_0_0_1"/>
<dbReference type="Proteomes" id="UP000011713">
    <property type="component" value="Unassembled WGS sequence"/>
</dbReference>
<keyword evidence="1" id="KW-0812">Transmembrane</keyword>
<dbReference type="EnsemblProtists" id="HpaT800642">
    <property type="protein sequence ID" value="HpaP800642"/>
    <property type="gene ID" value="HpaG800642"/>
</dbReference>
<keyword evidence="1" id="KW-0472">Membrane</keyword>
<protein>
    <submittedName>
        <fullName evidence="2">Uncharacterized protein</fullName>
    </submittedName>
</protein>
<proteinExistence type="predicted"/>
<dbReference type="VEuPathDB" id="FungiDB:HpaG800642"/>
<evidence type="ECO:0000313" key="3">
    <source>
        <dbReference type="Proteomes" id="UP000011713"/>
    </source>
</evidence>
<accession>M4B2Z4</accession>